<dbReference type="InterPro" id="IPR001296">
    <property type="entry name" value="Glyco_trans_1"/>
</dbReference>
<dbReference type="Proteomes" id="UP000247922">
    <property type="component" value="Unassembled WGS sequence"/>
</dbReference>
<dbReference type="EMBL" id="QJJR01000003">
    <property type="protein sequence ID" value="PXW92008.1"/>
    <property type="molecule type" value="Genomic_DNA"/>
</dbReference>
<dbReference type="Gene3D" id="3.40.50.2000">
    <property type="entry name" value="Glycogen Phosphorylase B"/>
    <property type="match status" value="2"/>
</dbReference>
<comment type="caution">
    <text evidence="2">The sequence shown here is derived from an EMBL/GenBank/DDBJ whole genome shotgun (WGS) entry which is preliminary data.</text>
</comment>
<dbReference type="CDD" id="cd03801">
    <property type="entry name" value="GT4_PimA-like"/>
    <property type="match status" value="1"/>
</dbReference>
<evidence type="ECO:0000313" key="2">
    <source>
        <dbReference type="EMBL" id="PXW92008.1"/>
    </source>
</evidence>
<dbReference type="PANTHER" id="PTHR12526:SF630">
    <property type="entry name" value="GLYCOSYLTRANSFERASE"/>
    <property type="match status" value="1"/>
</dbReference>
<dbReference type="AlphaFoldDB" id="A0A2V3WEH8"/>
<accession>A0A2V3WEH8</accession>
<dbReference type="PANTHER" id="PTHR12526">
    <property type="entry name" value="GLYCOSYLTRANSFERASE"/>
    <property type="match status" value="1"/>
</dbReference>
<evidence type="ECO:0000313" key="3">
    <source>
        <dbReference type="Proteomes" id="UP000247922"/>
    </source>
</evidence>
<dbReference type="RefSeq" id="WP_110250644.1">
    <property type="nucleotide sequence ID" value="NZ_QJJR01000003.1"/>
</dbReference>
<protein>
    <submittedName>
        <fullName evidence="2">Glycosyltransferase involved in cell wall biosynthesis</fullName>
    </submittedName>
</protein>
<keyword evidence="3" id="KW-1185">Reference proteome</keyword>
<proteinExistence type="predicted"/>
<dbReference type="Pfam" id="PF00534">
    <property type="entry name" value="Glycos_transf_1"/>
    <property type="match status" value="1"/>
</dbReference>
<dbReference type="SUPFAM" id="SSF53756">
    <property type="entry name" value="UDP-Glycosyltransferase/glycogen phosphorylase"/>
    <property type="match status" value="1"/>
</dbReference>
<name>A0A2V3WEH8_9BACI</name>
<dbReference type="GO" id="GO:0016757">
    <property type="term" value="F:glycosyltransferase activity"/>
    <property type="evidence" value="ECO:0007669"/>
    <property type="project" value="InterPro"/>
</dbReference>
<organism evidence="2 3">
    <name type="scientific">Streptohalobacillus salinus</name>
    <dbReference type="NCBI Taxonomy" id="621096"/>
    <lineage>
        <taxon>Bacteria</taxon>
        <taxon>Bacillati</taxon>
        <taxon>Bacillota</taxon>
        <taxon>Bacilli</taxon>
        <taxon>Bacillales</taxon>
        <taxon>Bacillaceae</taxon>
        <taxon>Streptohalobacillus</taxon>
    </lineage>
</organism>
<keyword evidence="2" id="KW-0808">Transferase</keyword>
<gene>
    <name evidence="2" type="ORF">DES38_10323</name>
</gene>
<feature type="domain" description="Glycosyl transferase family 1" evidence="1">
    <location>
        <begin position="212"/>
        <end position="369"/>
    </location>
</feature>
<sequence length="409" mass="47081">MKKILYVAPLVAGFQDILEGSIESKGLPSFILPLKKLQESKEYTVDIVLVSKFNNEFNIKVDWINKENIVANINNDLSTKNYILKVIRKAKSSFQVINSLLKLTKKNKYEVIYCHGKAAVWGNFISIIRRIPCAYRVYGTVSVYEDLKKYGKLIGSVKHPIYTLIFKLPKKFLMITDDGSQGDKVYELMKPKTHRYPFYFLLNGVDHQSIEEIDSSFILKDVKYLFHAGRIDPIKRQDRNIEILKVLKDKGYDLKLYLSGHFDEESDYYKHLVQLIKKFNLEDRVKFLGPIDRDKLKAYSYYSVCTLLMGDISNTGNVFYEVFSTGSIVVGLDGIGLRKFIENNKNGYLVNDNNDAVFSIEKLLNASNEELNAVRSGAIRESRIKLENWDKRVNKEIDLLTQGDSVISE</sequence>
<dbReference type="OrthoDB" id="9802525at2"/>
<reference evidence="2 3" key="1">
    <citation type="submission" date="2018-05" db="EMBL/GenBank/DDBJ databases">
        <title>Genomic Encyclopedia of Type Strains, Phase IV (KMG-IV): sequencing the most valuable type-strain genomes for metagenomic binning, comparative biology and taxonomic classification.</title>
        <authorList>
            <person name="Goeker M."/>
        </authorList>
    </citation>
    <scope>NUCLEOTIDE SEQUENCE [LARGE SCALE GENOMIC DNA]</scope>
    <source>
        <strain evidence="2 3">DSM 22440</strain>
    </source>
</reference>
<evidence type="ECO:0000259" key="1">
    <source>
        <dbReference type="Pfam" id="PF00534"/>
    </source>
</evidence>